<protein>
    <submittedName>
        <fullName evidence="1">Uncharacterized protein</fullName>
    </submittedName>
</protein>
<reference evidence="1" key="1">
    <citation type="submission" date="2020-08" db="EMBL/GenBank/DDBJ databases">
        <title>Multicomponent nature underlies the extraordinary mechanical properties of spider dragline silk.</title>
        <authorList>
            <person name="Kono N."/>
            <person name="Nakamura H."/>
            <person name="Mori M."/>
            <person name="Yoshida Y."/>
            <person name="Ohtoshi R."/>
            <person name="Malay A.D."/>
            <person name="Moran D.A.P."/>
            <person name="Tomita M."/>
            <person name="Numata K."/>
            <person name="Arakawa K."/>
        </authorList>
    </citation>
    <scope>NUCLEOTIDE SEQUENCE</scope>
</reference>
<gene>
    <name evidence="1" type="ORF">TNCV_3560571</name>
</gene>
<evidence type="ECO:0000313" key="1">
    <source>
        <dbReference type="EMBL" id="GFY32549.1"/>
    </source>
</evidence>
<dbReference type="AlphaFoldDB" id="A0A8X6WDS6"/>
<organism evidence="1 2">
    <name type="scientific">Trichonephila clavipes</name>
    <name type="common">Golden silk orbweaver</name>
    <name type="synonym">Nephila clavipes</name>
    <dbReference type="NCBI Taxonomy" id="2585209"/>
    <lineage>
        <taxon>Eukaryota</taxon>
        <taxon>Metazoa</taxon>
        <taxon>Ecdysozoa</taxon>
        <taxon>Arthropoda</taxon>
        <taxon>Chelicerata</taxon>
        <taxon>Arachnida</taxon>
        <taxon>Araneae</taxon>
        <taxon>Araneomorphae</taxon>
        <taxon>Entelegynae</taxon>
        <taxon>Araneoidea</taxon>
        <taxon>Nephilidae</taxon>
        <taxon>Trichonephila</taxon>
    </lineage>
</organism>
<keyword evidence="2" id="KW-1185">Reference proteome</keyword>
<proteinExistence type="predicted"/>
<sequence>MFTKDSKIPRKRKYLWVSKVLRYPYKSEKGNPLKGSHSLKLSKTGVDIKSIEIDLWTAKSFWEDCLLLIVKTRILNENIYGTKTPARLENWLITIDETNLPM</sequence>
<comment type="caution">
    <text evidence="1">The sequence shown here is derived from an EMBL/GenBank/DDBJ whole genome shotgun (WGS) entry which is preliminary data.</text>
</comment>
<dbReference type="EMBL" id="BMAU01021402">
    <property type="protein sequence ID" value="GFY32549.1"/>
    <property type="molecule type" value="Genomic_DNA"/>
</dbReference>
<accession>A0A8X6WDS6</accession>
<name>A0A8X6WDS6_TRICX</name>
<evidence type="ECO:0000313" key="2">
    <source>
        <dbReference type="Proteomes" id="UP000887159"/>
    </source>
</evidence>
<dbReference type="Proteomes" id="UP000887159">
    <property type="component" value="Unassembled WGS sequence"/>
</dbReference>